<comment type="similarity">
    <text evidence="2">Belongs to the RIX1/PELP1 family.</text>
</comment>
<feature type="compositionally biased region" description="Acidic residues" evidence="4">
    <location>
        <begin position="897"/>
        <end position="916"/>
    </location>
</feature>
<evidence type="ECO:0000256" key="2">
    <source>
        <dbReference type="ARBA" id="ARBA00010511"/>
    </source>
</evidence>
<feature type="compositionally biased region" description="Polar residues" evidence="4">
    <location>
        <begin position="505"/>
        <end position="514"/>
    </location>
</feature>
<comment type="subcellular location">
    <subcellularLocation>
        <location evidence="1">Nucleus</location>
    </subcellularLocation>
</comment>
<name>A0A1D6GZL2_MAIZE</name>
<evidence type="ECO:0000313" key="6">
    <source>
        <dbReference type="EMBL" id="AQK68181.1"/>
    </source>
</evidence>
<evidence type="ECO:0000256" key="4">
    <source>
        <dbReference type="SAM" id="MobiDB-lite"/>
    </source>
</evidence>
<feature type="region of interest" description="Disordered" evidence="4">
    <location>
        <begin position="772"/>
        <end position="916"/>
    </location>
</feature>
<dbReference type="GO" id="GO:0005634">
    <property type="term" value="C:nucleus"/>
    <property type="evidence" value="ECO:0007669"/>
    <property type="project" value="UniProtKB-SubCell"/>
</dbReference>
<reference evidence="6" key="1">
    <citation type="submission" date="2015-12" db="EMBL/GenBank/DDBJ databases">
        <title>Update maize B73 reference genome by single molecule sequencing technologies.</title>
        <authorList>
            <consortium name="Maize Genome Sequencing Project"/>
            <person name="Ware D."/>
        </authorList>
    </citation>
    <scope>NUCLEOTIDE SEQUENCE</scope>
    <source>
        <tissue evidence="6">Seedling</tissue>
    </source>
</reference>
<accession>A0A1D6GZL2</accession>
<organism evidence="6">
    <name type="scientific">Zea mays</name>
    <name type="common">Maize</name>
    <dbReference type="NCBI Taxonomy" id="4577"/>
    <lineage>
        <taxon>Eukaryota</taxon>
        <taxon>Viridiplantae</taxon>
        <taxon>Streptophyta</taxon>
        <taxon>Embryophyta</taxon>
        <taxon>Tracheophyta</taxon>
        <taxon>Spermatophyta</taxon>
        <taxon>Magnoliopsida</taxon>
        <taxon>Liliopsida</taxon>
        <taxon>Poales</taxon>
        <taxon>Poaceae</taxon>
        <taxon>PACMAD clade</taxon>
        <taxon>Panicoideae</taxon>
        <taxon>Andropogonodae</taxon>
        <taxon>Andropogoneae</taxon>
        <taxon>Tripsacinae</taxon>
        <taxon>Zea</taxon>
    </lineage>
</organism>
<sequence>MAAGSGGGGFLGDVNDPWLKPRLLRAVVTGRLPQPGAAAELSPTEVASILEVVRTHGLLTEDLPGRGALVNPKLAEAWRAAVDAWVERVVALVESDSVGWLVPWSLLCPLMDSASFSIHGQELKLRSFTNMLVSRVDNSLDIQLLVGLAKFSNLKKEGSSFAGRVVEPVLRLLNQNGLVADEAIDLLRTVIKLYPSSVNRHYNKVESAIAAKIMSNVKPSENSPSLTYTVSMLQKFARTLALLPSVRVSEDSWSLMIRRILIVVNNLLNDAFIGLEEEKKGHDIMLLLVPPGTDPLPTLGDEVMPGGNVHIMKKFRVFTVPTISALTLCCSVMLTSYYPVQVNVPIHALIALMRRVLLVDGSLHNKLFPSTTSLHQELICFDLPSLHSTFLDLLNATIKGMRSQLLPHGASIIRLITEYFKIAKLPTLRTKTYSILQLLLTSMGVGRSFFISWTSLHLLEATVRNAVADLNDDGEINMTMINTNSSQLTNESSSKVYSKKRKQEPQMQNSTISGSEKVAISPRKRKGSSIPITSKGVAPESTGDVTLSTPHSVKIAALETLEVLLNVHIYCYLIINRFLCHYQLITEQGGSLRMDRWRSEVDMLLINVARSACGMGGSYEQKPSTFGEPNISDFQLASLKGLLASFLSSHARPPYLANGIELFRKGKLEIGTKVAEFCSHALLALDVLVHPRALSLERTVPASSGFNYTAQKKTVFGAGTHQISPFGDQPQAMEVEDMYDDWLISNNNEPPEVPVNGSDAVVSKGVLVEDGKQLNPIAEDPKVDPPRITDAAQDAPASTKTDVKVVDAAAATAAKPNTAENPSSSNAVPSPVRTTDSDSRKHASFPEQDSPHENKSAAVHPGEASATPGVGSSHHRHEAPEARSASFTELFGSESGIESESEDLMPDIVDGDPDSD</sequence>
<evidence type="ECO:0000256" key="3">
    <source>
        <dbReference type="ARBA" id="ARBA00023242"/>
    </source>
</evidence>
<proteinExistence type="inferred from homology"/>
<dbReference type="EMBL" id="CM000781">
    <property type="protein sequence ID" value="AQK68181.1"/>
    <property type="molecule type" value="Genomic_DNA"/>
</dbReference>
<feature type="region of interest" description="Disordered" evidence="4">
    <location>
        <begin position="483"/>
        <end position="544"/>
    </location>
</feature>
<dbReference type="Pfam" id="PF08167">
    <property type="entry name" value="RIX1"/>
    <property type="match status" value="1"/>
</dbReference>
<keyword evidence="3" id="KW-0539">Nucleus</keyword>
<feature type="domain" description="Pre-rRNA-processing protein RIX1 N-terminal" evidence="5">
    <location>
        <begin position="145"/>
        <end position="215"/>
    </location>
</feature>
<feature type="compositionally biased region" description="Low complexity" evidence="4">
    <location>
        <begin position="806"/>
        <end position="832"/>
    </location>
</feature>
<gene>
    <name evidence="6" type="ORF">ZEAMMB73_Zm00001d015151</name>
</gene>
<protein>
    <recommendedName>
        <fullName evidence="5">Pre-rRNA-processing protein RIX1 N-terminal domain-containing protein</fullName>
    </recommendedName>
</protein>
<evidence type="ECO:0000259" key="5">
    <source>
        <dbReference type="Pfam" id="PF08167"/>
    </source>
</evidence>
<dbReference type="InterPro" id="IPR012583">
    <property type="entry name" value="RIX1_N"/>
</dbReference>
<dbReference type="AlphaFoldDB" id="A0A1D6GZL2"/>
<dbReference type="PANTHER" id="PTHR34105">
    <property type="entry name" value="PROLINE-, GLUTAMIC ACID- AND LEUCINE-RICH PROTEIN 1"/>
    <property type="match status" value="1"/>
</dbReference>
<evidence type="ECO:0000256" key="1">
    <source>
        <dbReference type="ARBA" id="ARBA00004123"/>
    </source>
</evidence>
<dbReference type="ExpressionAtlas" id="A0A1D6GZL2">
    <property type="expression patterns" value="baseline and differential"/>
</dbReference>
<dbReference type="PANTHER" id="PTHR34105:SF1">
    <property type="entry name" value="PROLINE-, GLUTAMIC ACID- AND LEUCINE-RICH PROTEIN 1"/>
    <property type="match status" value="1"/>
</dbReference>
<feature type="compositionally biased region" description="Polar residues" evidence="4">
    <location>
        <begin position="483"/>
        <end position="496"/>
    </location>
</feature>